<organism evidence="1 2">
    <name type="scientific">Paraglaciecola algarum</name>
    <dbReference type="NCBI Taxonomy" id="3050085"/>
    <lineage>
        <taxon>Bacteria</taxon>
        <taxon>Pseudomonadati</taxon>
        <taxon>Pseudomonadota</taxon>
        <taxon>Gammaproteobacteria</taxon>
        <taxon>Alteromonadales</taxon>
        <taxon>Alteromonadaceae</taxon>
        <taxon>Paraglaciecola</taxon>
    </lineage>
</organism>
<dbReference type="RefSeq" id="WP_235314594.1">
    <property type="nucleotide sequence ID" value="NZ_JAKGAS010000027.1"/>
</dbReference>
<gene>
    <name evidence="1" type="ORF">L0668_20505</name>
</gene>
<comment type="caution">
    <text evidence="1">The sequence shown here is derived from an EMBL/GenBank/DDBJ whole genome shotgun (WGS) entry which is preliminary data.</text>
</comment>
<reference evidence="1 2" key="1">
    <citation type="submission" date="2022-01" db="EMBL/GenBank/DDBJ databases">
        <title>Paraglaciecola sp. G1-23.</title>
        <authorList>
            <person name="Jin M.S."/>
            <person name="Han D.M."/>
            <person name="Kim H.M."/>
            <person name="Jeon C.O."/>
        </authorList>
    </citation>
    <scope>NUCLEOTIDE SEQUENCE [LARGE SCALE GENOMIC DNA]</scope>
    <source>
        <strain evidence="1 2">G1-23</strain>
    </source>
</reference>
<dbReference type="Proteomes" id="UP001521137">
    <property type="component" value="Unassembled WGS sequence"/>
</dbReference>
<protein>
    <submittedName>
        <fullName evidence="1">Uncharacterized protein</fullName>
    </submittedName>
</protein>
<dbReference type="EMBL" id="JAKGAS010000027">
    <property type="protein sequence ID" value="MCF2950498.1"/>
    <property type="molecule type" value="Genomic_DNA"/>
</dbReference>
<evidence type="ECO:0000313" key="2">
    <source>
        <dbReference type="Proteomes" id="UP001521137"/>
    </source>
</evidence>
<accession>A0ABS9DEQ1</accession>
<keyword evidence="2" id="KW-1185">Reference proteome</keyword>
<name>A0ABS9DEQ1_9ALTE</name>
<proteinExistence type="predicted"/>
<sequence length="171" mass="19957">MDKHSEQCKEVYAYFGLTIYSAQCLEQAMIHLIVFLDHFPKAVPGFSTTEKWEKDFDKFFDGESQRTLGQLLGRLQKLGIPCEELKIKLKEALKKRNWLAHSYFSERAMEFMSEDGRNQMIAELEESAEYFKSVDEEVSSIFYKIAETYGLTEDVFKNIMDDMLVESKSDL</sequence>
<evidence type="ECO:0000313" key="1">
    <source>
        <dbReference type="EMBL" id="MCF2950498.1"/>
    </source>
</evidence>